<dbReference type="OrthoDB" id="9780765at2"/>
<name>A0A4P8J2V7_9BURK</name>
<dbReference type="Gene3D" id="3.40.50.1820">
    <property type="entry name" value="alpha/beta hydrolase"/>
    <property type="match status" value="1"/>
</dbReference>
<dbReference type="PRINTS" id="PR00412">
    <property type="entry name" value="EPOXHYDRLASE"/>
</dbReference>
<reference evidence="3 4" key="1">
    <citation type="submission" date="2019-05" db="EMBL/GenBank/DDBJ databases">
        <title>Burkholderia sp. DHOD12, isolated from subtropical forest soil.</title>
        <authorList>
            <person name="Gao Z.-H."/>
            <person name="Qiu L.-H."/>
        </authorList>
    </citation>
    <scope>NUCLEOTIDE SEQUENCE [LARGE SCALE GENOMIC DNA]</scope>
    <source>
        <strain evidence="3 4">DHOD12</strain>
    </source>
</reference>
<dbReference type="AlphaFoldDB" id="A0A4P8J2V7"/>
<dbReference type="EMBL" id="CP040078">
    <property type="protein sequence ID" value="QCP54084.1"/>
    <property type="molecule type" value="Genomic_DNA"/>
</dbReference>
<evidence type="ECO:0000256" key="1">
    <source>
        <dbReference type="ARBA" id="ARBA00022801"/>
    </source>
</evidence>
<accession>A0A4P8J2V7</accession>
<dbReference type="InterPro" id="IPR000639">
    <property type="entry name" value="Epox_hydrolase-like"/>
</dbReference>
<protein>
    <submittedName>
        <fullName evidence="3">Alpha/beta hydrolase</fullName>
    </submittedName>
</protein>
<dbReference type="Pfam" id="PF00561">
    <property type="entry name" value="Abhydrolase_1"/>
    <property type="match status" value="1"/>
</dbReference>
<dbReference type="KEGG" id="tvl:FAZ95_34425"/>
<evidence type="ECO:0000313" key="4">
    <source>
        <dbReference type="Proteomes" id="UP000298656"/>
    </source>
</evidence>
<dbReference type="SUPFAM" id="SSF53474">
    <property type="entry name" value="alpha/beta-Hydrolases"/>
    <property type="match status" value="1"/>
</dbReference>
<feature type="domain" description="AB hydrolase-1" evidence="2">
    <location>
        <begin position="26"/>
        <end position="281"/>
    </location>
</feature>
<organism evidence="3 4">
    <name type="scientific">Trinickia violacea</name>
    <dbReference type="NCBI Taxonomy" id="2571746"/>
    <lineage>
        <taxon>Bacteria</taxon>
        <taxon>Pseudomonadati</taxon>
        <taxon>Pseudomonadota</taxon>
        <taxon>Betaproteobacteria</taxon>
        <taxon>Burkholderiales</taxon>
        <taxon>Burkholderiaceae</taxon>
        <taxon>Trinickia</taxon>
    </lineage>
</organism>
<evidence type="ECO:0000313" key="3">
    <source>
        <dbReference type="EMBL" id="QCP54084.1"/>
    </source>
</evidence>
<dbReference type="InterPro" id="IPR029058">
    <property type="entry name" value="AB_hydrolase_fold"/>
</dbReference>
<proteinExistence type="predicted"/>
<dbReference type="PANTHER" id="PTHR43329">
    <property type="entry name" value="EPOXIDE HYDROLASE"/>
    <property type="match status" value="1"/>
</dbReference>
<keyword evidence="1 3" id="KW-0378">Hydrolase</keyword>
<dbReference type="GO" id="GO:0016787">
    <property type="term" value="F:hydrolase activity"/>
    <property type="evidence" value="ECO:0007669"/>
    <property type="project" value="UniProtKB-KW"/>
</dbReference>
<keyword evidence="4" id="KW-1185">Reference proteome</keyword>
<gene>
    <name evidence="3" type="ORF">FAZ95_34425</name>
</gene>
<evidence type="ECO:0000259" key="2">
    <source>
        <dbReference type="Pfam" id="PF00561"/>
    </source>
</evidence>
<dbReference type="InterPro" id="IPR000073">
    <property type="entry name" value="AB_hydrolase_1"/>
</dbReference>
<dbReference type="RefSeq" id="WP_137336852.1">
    <property type="nucleotide sequence ID" value="NZ_CP040078.1"/>
</dbReference>
<dbReference type="Proteomes" id="UP000298656">
    <property type="component" value="Chromosome 2"/>
</dbReference>
<sequence>MSERLEHALTDVLDIAYEIAGPDDGPPVILLHGWPDAARAWSPVAARLNRAGFKTITPSLRGSGRTSFLSPDTVRDGSGVALAQDALELADTLGLAQFQVVGHDWGARAAYTIAALFPDRVRRIAAIALAFQPKGAFVLPDFSQARRFWYQWFMSLDGGPDAVRSDPKGFARIQWDTWSPAGWFDEDEFARTAESFDNPDWVAITLNGYRRRWRQDELSDPRYDALHAKLRKIDKVHVPTLMIQGGSDLCDEPATSEGQDRYFGAGYRRIVIEGVGHFPLREAPDAVADAVIEHLWKP</sequence>